<dbReference type="InterPro" id="IPR004808">
    <property type="entry name" value="AP_endonuc_1"/>
</dbReference>
<dbReference type="GO" id="GO:0016829">
    <property type="term" value="F:lyase activity"/>
    <property type="evidence" value="ECO:0007669"/>
    <property type="project" value="UniProtKB-KW"/>
</dbReference>
<evidence type="ECO:0000256" key="13">
    <source>
        <dbReference type="RuleBase" id="RU362131"/>
    </source>
</evidence>
<dbReference type="GO" id="GO:0008311">
    <property type="term" value="F:double-stranded DNA 3'-5' DNA exonuclease activity"/>
    <property type="evidence" value="ECO:0007669"/>
    <property type="project" value="UniProtKB-EC"/>
</dbReference>
<name>A0AAV4G694_9GAST</name>
<keyword evidence="5" id="KW-0378">Hydrolase</keyword>
<evidence type="ECO:0000256" key="3">
    <source>
        <dbReference type="ARBA" id="ARBA00022723"/>
    </source>
</evidence>
<accession>A0AAV4G694</accession>
<dbReference type="Pfam" id="PF03372">
    <property type="entry name" value="Exo_endo_phos"/>
    <property type="match status" value="1"/>
</dbReference>
<feature type="binding site" evidence="10">
    <location>
        <position position="185"/>
    </location>
    <ligand>
        <name>Mg(2+)</name>
        <dbReference type="ChEBI" id="CHEBI:18420"/>
        <label>1</label>
    </ligand>
</feature>
<gene>
    <name evidence="16" type="ORF">ElyMa_004061500</name>
</gene>
<evidence type="ECO:0000256" key="5">
    <source>
        <dbReference type="ARBA" id="ARBA00022801"/>
    </source>
</evidence>
<dbReference type="InterPro" id="IPR020847">
    <property type="entry name" value="AP_endonuclease_F1_BS"/>
</dbReference>
<keyword evidence="13" id="KW-0227">DNA damage</keyword>
<evidence type="ECO:0000256" key="8">
    <source>
        <dbReference type="ARBA" id="ARBA00023242"/>
    </source>
</evidence>
<dbReference type="PROSITE" id="PS51999">
    <property type="entry name" value="ZF_GRF"/>
    <property type="match status" value="1"/>
</dbReference>
<evidence type="ECO:0000256" key="2">
    <source>
        <dbReference type="ARBA" id="ARBA00007092"/>
    </source>
</evidence>
<evidence type="ECO:0000256" key="9">
    <source>
        <dbReference type="PIRSR" id="PIRSR604808-1"/>
    </source>
</evidence>
<dbReference type="AlphaFoldDB" id="A0AAV4G694"/>
<keyword evidence="17" id="KW-1185">Reference proteome</keyword>
<dbReference type="PANTHER" id="PTHR22748:SF4">
    <property type="entry name" value="DNA-(APURINIC OR APYRIMIDINIC SITE) ENDONUCLEASE 2"/>
    <property type="match status" value="1"/>
</dbReference>
<dbReference type="EC" id="3.1.-.-" evidence="13"/>
<comment type="catalytic activity">
    <reaction evidence="1">
        <text>Exonucleolytic cleavage in the 3'- to 5'-direction to yield nucleoside 5'-phosphates.</text>
        <dbReference type="EC" id="3.1.11.2"/>
    </reaction>
</comment>
<feature type="compositionally biased region" description="Polar residues" evidence="14">
    <location>
        <begin position="437"/>
        <end position="459"/>
    </location>
</feature>
<evidence type="ECO:0000256" key="12">
    <source>
        <dbReference type="PROSITE-ProRule" id="PRU01343"/>
    </source>
</evidence>
<dbReference type="InterPro" id="IPR005135">
    <property type="entry name" value="Endo/exonuclease/phosphatase"/>
</dbReference>
<evidence type="ECO:0000256" key="11">
    <source>
        <dbReference type="PIRSR" id="PIRSR604808-3"/>
    </source>
</evidence>
<dbReference type="Gene3D" id="3.60.10.10">
    <property type="entry name" value="Endonuclease/exonuclease/phosphatase"/>
    <property type="match status" value="1"/>
</dbReference>
<feature type="binding site" evidence="10">
    <location>
        <position position="350"/>
    </location>
    <ligand>
        <name>Mg(2+)</name>
        <dbReference type="ChEBI" id="CHEBI:18420"/>
        <label>1</label>
    </ligand>
</feature>
<dbReference type="PANTHER" id="PTHR22748">
    <property type="entry name" value="AP ENDONUCLEASE"/>
    <property type="match status" value="1"/>
</dbReference>
<evidence type="ECO:0000256" key="1">
    <source>
        <dbReference type="ARBA" id="ARBA00000493"/>
    </source>
</evidence>
<feature type="region of interest" description="Disordered" evidence="14">
    <location>
        <begin position="615"/>
        <end position="636"/>
    </location>
</feature>
<dbReference type="PROSITE" id="PS00726">
    <property type="entry name" value="AP_NUCLEASE_F1_1"/>
    <property type="match status" value="1"/>
</dbReference>
<sequence>MRILTWNINGIRAVTGKTGVKKMLDSLNADLVCLQETKVTRDMLDEPTAIVDGYESYFSFSRKRTGYSGTANYCSKQCTPVSAEEGLTGRLRINEETSVGCYGNTDAYSDSDLEALDSEGRCVITKHRLRLNEETETEVAIINVYVPRAGDRPDRLEYKLRFLSLLRSRAQALLQDDVHVIILGDLNLTHTAKDNCDPKSDADFLRRSSRVWMNNMLRPSERDPGIASSHPDLEAVALSSHTQRGEMSDEEDDDILEQTFNHSPKTRKNTEAKSKKITPEKQQVREDLLFSDVYRYLHPDETTGYTNWDTSTDARKSNYGRRLDYILVDTRLACHVTDCRILTEVEGSDHCPVVVTLNCQPLPFSSSSPPQLCSKLMPEFRGQQQKLSSFFTKTVVSKEVDSVSLSSSQGSVCSSQEEVNIINDAKGQLKKSASVPDGNSTRISSPNKTSLKRGNSGATNVAAPKSKKVKQTGPKQISLTSFFAPKTNSSVHSESKPVQNSSSNTKSEPKKVDKGDTEHDVVCVEDQNFINGSDILAKVCSPSKDKNIQNISNTANIKKEKSFDKACTLATSSQEVKSALTSSQSWKTLLCGPAPPPLCPGHKEPCVLKTVRKNGPNKNKQFYSCPRPDGPPGNPQYRCNFFQWLNDRKKKKT</sequence>
<dbReference type="Pfam" id="PF06839">
    <property type="entry name" value="Zn_ribbon_GRF"/>
    <property type="match status" value="1"/>
</dbReference>
<evidence type="ECO:0000256" key="14">
    <source>
        <dbReference type="SAM" id="MobiDB-lite"/>
    </source>
</evidence>
<dbReference type="Proteomes" id="UP000762676">
    <property type="component" value="Unassembled WGS sequence"/>
</dbReference>
<protein>
    <recommendedName>
        <fullName evidence="13">DNA-(apurinic or apyrimidinic site) endonuclease</fullName>
        <ecNumber evidence="13">3.1.-.-</ecNumber>
    </recommendedName>
</protein>
<feature type="domain" description="GRF-type" evidence="15">
    <location>
        <begin position="599"/>
        <end position="648"/>
    </location>
</feature>
<feature type="compositionally biased region" description="Basic and acidic residues" evidence="14">
    <location>
        <begin position="507"/>
        <end position="517"/>
    </location>
</feature>
<feature type="active site" description="Proton donor/acceptor" evidence="9">
    <location>
        <position position="185"/>
    </location>
</feature>
<comment type="caution">
    <text evidence="16">The sequence shown here is derived from an EMBL/GenBank/DDBJ whole genome shotgun (WGS) entry which is preliminary data.</text>
</comment>
<comment type="cofactor">
    <cofactor evidence="10 13">
        <name>Mg(2+)</name>
        <dbReference type="ChEBI" id="CHEBI:18420"/>
    </cofactor>
    <cofactor evidence="10 13">
        <name>Mn(2+)</name>
        <dbReference type="ChEBI" id="CHEBI:29035"/>
    </cofactor>
    <text evidence="10 13">Probably binds two magnesium or manganese ions per subunit.</text>
</comment>
<keyword evidence="4 12" id="KW-0863">Zinc-finger</keyword>
<keyword evidence="16" id="KW-0456">Lyase</keyword>
<evidence type="ECO:0000256" key="4">
    <source>
        <dbReference type="ARBA" id="ARBA00022771"/>
    </source>
</evidence>
<feature type="region of interest" description="Disordered" evidence="14">
    <location>
        <begin position="257"/>
        <end position="281"/>
    </location>
</feature>
<feature type="binding site" evidence="10">
    <location>
        <position position="7"/>
    </location>
    <ligand>
        <name>Mg(2+)</name>
        <dbReference type="ChEBI" id="CHEBI:18420"/>
        <label>1</label>
    </ligand>
</feature>
<dbReference type="GO" id="GO:0003906">
    <property type="term" value="F:DNA-(apurinic or apyrimidinic site) endonuclease activity"/>
    <property type="evidence" value="ECO:0007669"/>
    <property type="project" value="TreeGrafter"/>
</dbReference>
<dbReference type="GO" id="GO:0003677">
    <property type="term" value="F:DNA binding"/>
    <property type="evidence" value="ECO:0007669"/>
    <property type="project" value="InterPro"/>
</dbReference>
<keyword evidence="13" id="KW-0234">DNA repair</keyword>
<evidence type="ECO:0000256" key="10">
    <source>
        <dbReference type="PIRSR" id="PIRSR604808-2"/>
    </source>
</evidence>
<dbReference type="NCBIfam" id="TIGR00633">
    <property type="entry name" value="xth"/>
    <property type="match status" value="1"/>
</dbReference>
<keyword evidence="6" id="KW-0862">Zinc</keyword>
<feature type="binding site" evidence="10">
    <location>
        <position position="36"/>
    </location>
    <ligand>
        <name>Mg(2+)</name>
        <dbReference type="ChEBI" id="CHEBI:18420"/>
        <label>1</label>
    </ligand>
</feature>
<dbReference type="GO" id="GO:0008081">
    <property type="term" value="F:phosphoric diester hydrolase activity"/>
    <property type="evidence" value="ECO:0007669"/>
    <property type="project" value="TreeGrafter"/>
</dbReference>
<dbReference type="InterPro" id="IPR036691">
    <property type="entry name" value="Endo/exonu/phosph_ase_sf"/>
</dbReference>
<evidence type="ECO:0000256" key="7">
    <source>
        <dbReference type="ARBA" id="ARBA00022842"/>
    </source>
</evidence>
<organism evidence="16 17">
    <name type="scientific">Elysia marginata</name>
    <dbReference type="NCBI Taxonomy" id="1093978"/>
    <lineage>
        <taxon>Eukaryota</taxon>
        <taxon>Metazoa</taxon>
        <taxon>Spiralia</taxon>
        <taxon>Lophotrochozoa</taxon>
        <taxon>Mollusca</taxon>
        <taxon>Gastropoda</taxon>
        <taxon>Heterobranchia</taxon>
        <taxon>Euthyneura</taxon>
        <taxon>Panpulmonata</taxon>
        <taxon>Sacoglossa</taxon>
        <taxon>Placobranchoidea</taxon>
        <taxon>Plakobranchidae</taxon>
        <taxon>Elysia</taxon>
    </lineage>
</organism>
<keyword evidence="10" id="KW-0464">Manganese</keyword>
<keyword evidence="3 10" id="KW-0479">Metal-binding</keyword>
<dbReference type="GO" id="GO:0006284">
    <property type="term" value="P:base-excision repair"/>
    <property type="evidence" value="ECO:0007669"/>
    <property type="project" value="TreeGrafter"/>
</dbReference>
<feature type="active site" evidence="9">
    <location>
        <position position="145"/>
    </location>
</feature>
<evidence type="ECO:0000259" key="15">
    <source>
        <dbReference type="PROSITE" id="PS51999"/>
    </source>
</evidence>
<evidence type="ECO:0000256" key="6">
    <source>
        <dbReference type="ARBA" id="ARBA00022833"/>
    </source>
</evidence>
<comment type="similarity">
    <text evidence="2 13">Belongs to the DNA repair enzymes AP/ExoA family.</text>
</comment>
<dbReference type="SUPFAM" id="SSF56219">
    <property type="entry name" value="DNase I-like"/>
    <property type="match status" value="1"/>
</dbReference>
<feature type="binding site" evidence="10">
    <location>
        <position position="187"/>
    </location>
    <ligand>
        <name>Mg(2+)</name>
        <dbReference type="ChEBI" id="CHEBI:18420"/>
        <label>1</label>
    </ligand>
</feature>
<evidence type="ECO:0000313" key="17">
    <source>
        <dbReference type="Proteomes" id="UP000762676"/>
    </source>
</evidence>
<feature type="site" description="Transition state stabilizer" evidence="11">
    <location>
        <position position="187"/>
    </location>
</feature>
<dbReference type="PROSITE" id="PS51435">
    <property type="entry name" value="AP_NUCLEASE_F1_4"/>
    <property type="match status" value="1"/>
</dbReference>
<feature type="site" description="Important for catalytic activity" evidence="11">
    <location>
        <position position="324"/>
    </location>
</feature>
<dbReference type="GO" id="GO:0008270">
    <property type="term" value="F:zinc ion binding"/>
    <property type="evidence" value="ECO:0007669"/>
    <property type="project" value="UniProtKB-KW"/>
</dbReference>
<feature type="region of interest" description="Disordered" evidence="14">
    <location>
        <begin position="425"/>
        <end position="517"/>
    </location>
</feature>
<dbReference type="GO" id="GO:0005634">
    <property type="term" value="C:nucleus"/>
    <property type="evidence" value="ECO:0007669"/>
    <property type="project" value="TreeGrafter"/>
</dbReference>
<feature type="binding site" evidence="10">
    <location>
        <position position="349"/>
    </location>
    <ligand>
        <name>Mg(2+)</name>
        <dbReference type="ChEBI" id="CHEBI:18420"/>
        <label>1</label>
    </ligand>
</feature>
<proteinExistence type="inferred from homology"/>
<dbReference type="EMBL" id="BMAT01008251">
    <property type="protein sequence ID" value="GFR81117.1"/>
    <property type="molecule type" value="Genomic_DNA"/>
</dbReference>
<keyword evidence="7 10" id="KW-0460">Magnesium</keyword>
<feature type="compositionally biased region" description="Polar residues" evidence="14">
    <location>
        <begin position="473"/>
        <end position="506"/>
    </location>
</feature>
<feature type="compositionally biased region" description="Basic and acidic residues" evidence="14">
    <location>
        <begin position="268"/>
        <end position="281"/>
    </location>
</feature>
<dbReference type="InterPro" id="IPR010666">
    <property type="entry name" value="Znf_GRF"/>
</dbReference>
<evidence type="ECO:0000313" key="16">
    <source>
        <dbReference type="EMBL" id="GFR81117.1"/>
    </source>
</evidence>
<feature type="active site" description="Proton acceptor" evidence="9">
    <location>
        <position position="350"/>
    </location>
</feature>
<feature type="site" description="Interaction with DNA substrate" evidence="11">
    <location>
        <position position="350"/>
    </location>
</feature>
<keyword evidence="8" id="KW-0539">Nucleus</keyword>
<reference evidence="16 17" key="1">
    <citation type="journal article" date="2021" name="Elife">
        <title>Chloroplast acquisition without the gene transfer in kleptoplastic sea slugs, Plakobranchus ocellatus.</title>
        <authorList>
            <person name="Maeda T."/>
            <person name="Takahashi S."/>
            <person name="Yoshida T."/>
            <person name="Shimamura S."/>
            <person name="Takaki Y."/>
            <person name="Nagai Y."/>
            <person name="Toyoda A."/>
            <person name="Suzuki Y."/>
            <person name="Arimoto A."/>
            <person name="Ishii H."/>
            <person name="Satoh N."/>
            <person name="Nishiyama T."/>
            <person name="Hasebe M."/>
            <person name="Maruyama T."/>
            <person name="Minagawa J."/>
            <person name="Obokata J."/>
            <person name="Shigenobu S."/>
        </authorList>
    </citation>
    <scope>NUCLEOTIDE SEQUENCE [LARGE SCALE GENOMIC DNA]</scope>
</reference>